<feature type="coiled-coil region" evidence="1">
    <location>
        <begin position="177"/>
        <end position="277"/>
    </location>
</feature>
<evidence type="ECO:0000256" key="2">
    <source>
        <dbReference type="SAM" id="MobiDB-lite"/>
    </source>
</evidence>
<feature type="transmembrane region" description="Helical" evidence="3">
    <location>
        <begin position="54"/>
        <end position="73"/>
    </location>
</feature>
<evidence type="ECO:0000256" key="1">
    <source>
        <dbReference type="SAM" id="Coils"/>
    </source>
</evidence>
<feature type="transmembrane region" description="Helical" evidence="3">
    <location>
        <begin position="29"/>
        <end position="47"/>
    </location>
</feature>
<keyword evidence="1" id="KW-0175">Coiled coil</keyword>
<keyword evidence="3" id="KW-0472">Membrane</keyword>
<keyword evidence="3" id="KW-0812">Transmembrane</keyword>
<evidence type="ECO:0000256" key="3">
    <source>
        <dbReference type="SAM" id="Phobius"/>
    </source>
</evidence>
<dbReference type="AlphaFoldDB" id="A0A7Y9JII1"/>
<proteinExistence type="predicted"/>
<dbReference type="Proteomes" id="UP000529783">
    <property type="component" value="Unassembled WGS sequence"/>
</dbReference>
<keyword evidence="5" id="KW-1185">Reference proteome</keyword>
<evidence type="ECO:0008006" key="6">
    <source>
        <dbReference type="Google" id="ProtNLM"/>
    </source>
</evidence>
<dbReference type="Pfam" id="PF14362">
    <property type="entry name" value="DUF4407"/>
    <property type="match status" value="1"/>
</dbReference>
<name>A0A7Y9JII1_9ACTN</name>
<feature type="region of interest" description="Disordered" evidence="2">
    <location>
        <begin position="383"/>
        <end position="477"/>
    </location>
</feature>
<dbReference type="EMBL" id="JACCBA010000001">
    <property type="protein sequence ID" value="NYD50422.1"/>
    <property type="molecule type" value="Genomic_DNA"/>
</dbReference>
<evidence type="ECO:0000313" key="5">
    <source>
        <dbReference type="Proteomes" id="UP000529783"/>
    </source>
</evidence>
<accession>A0A7Y9JII1</accession>
<protein>
    <recommendedName>
        <fullName evidence="6">DUF4407 domain-containing protein</fullName>
    </recommendedName>
</protein>
<gene>
    <name evidence="4" type="ORF">BJY14_006405</name>
</gene>
<keyword evidence="3" id="KW-1133">Transmembrane helix</keyword>
<feature type="compositionally biased region" description="Basic and acidic residues" evidence="2">
    <location>
        <begin position="454"/>
        <end position="466"/>
    </location>
</feature>
<dbReference type="RefSeq" id="WP_179846983.1">
    <property type="nucleotide sequence ID" value="NZ_JACCBA010000001.1"/>
</dbReference>
<evidence type="ECO:0000313" key="4">
    <source>
        <dbReference type="EMBL" id="NYD50422.1"/>
    </source>
</evidence>
<organism evidence="4 5">
    <name type="scientific">Actinomadura luteofluorescens</name>
    <dbReference type="NCBI Taxonomy" id="46163"/>
    <lineage>
        <taxon>Bacteria</taxon>
        <taxon>Bacillati</taxon>
        <taxon>Actinomycetota</taxon>
        <taxon>Actinomycetes</taxon>
        <taxon>Streptosporangiales</taxon>
        <taxon>Thermomonosporaceae</taxon>
        <taxon>Actinomadura</taxon>
    </lineage>
</organism>
<dbReference type="InterPro" id="IPR025519">
    <property type="entry name" value="DUF4407"/>
</dbReference>
<feature type="transmembrane region" description="Helical" evidence="3">
    <location>
        <begin position="93"/>
        <end position="112"/>
    </location>
</feature>
<feature type="compositionally biased region" description="Basic and acidic residues" evidence="2">
    <location>
        <begin position="383"/>
        <end position="393"/>
    </location>
</feature>
<reference evidence="4 5" key="1">
    <citation type="submission" date="2020-07" db="EMBL/GenBank/DDBJ databases">
        <title>Sequencing the genomes of 1000 actinobacteria strains.</title>
        <authorList>
            <person name="Klenk H.-P."/>
        </authorList>
    </citation>
    <scope>NUCLEOTIDE SEQUENCE [LARGE SCALE GENOMIC DNA]</scope>
    <source>
        <strain evidence="4 5">DSM 40398</strain>
    </source>
</reference>
<comment type="caution">
    <text evidence="4">The sequence shown here is derived from an EMBL/GenBank/DDBJ whole genome shotgun (WGS) entry which is preliminary data.</text>
</comment>
<sequence>MRRILITLSGARASVLDQCPTERGKFEGIGGAVLTTSTLATISMWFALSSAIGVHPVAAMPLALLWGLAILSLDRWLVATIPSSGGRRWKLALPRVAMAVLLGFVISTPLVLQIFRAEIDAQIVEIKQRRADDFALDQKRGAIGADVARDRQAVAGLQQVIASQGDVPLDPASDVRIRALTQQRDDQRKQMQSQYQQWQCQLYGGPQCPRKGDGPLAAASEAAYRNAKKRVDDLNGQIEDRKRELTATGDAARRTRLEQAQADLPAARQRLTADERRQADLQRSFDAQNGNTHGLLIRLQALDEVSGKDVVLNGARILLFLLFLLIECLPVAVKLLQKTSNYDQILALEARKELQQAKKKIVPVPGNLFGGESGGSVHDIWGERQREQEEWRPARPSGPGRETGSSGGEGGIQGAPEWGSGPGGPPAGTRPEASGDGTPPSSEHEAIRNALDTRVTRTVDSSDRSDGQPLYTDDDDF</sequence>